<name>A0A455T6X5_9CHLR</name>
<reference evidence="1" key="1">
    <citation type="submission" date="2018-12" db="EMBL/GenBank/DDBJ databases">
        <title>Novel natural products biosynthetic potential of the class Ktedonobacteria.</title>
        <authorList>
            <person name="Zheng Y."/>
            <person name="Saitou A."/>
            <person name="Wang C.M."/>
            <person name="Toyoda A."/>
            <person name="Minakuchi Y."/>
            <person name="Sekiguchi Y."/>
            <person name="Ueda K."/>
            <person name="Takano H."/>
            <person name="Sakai Y."/>
            <person name="Yokota A."/>
            <person name="Yabe S."/>
        </authorList>
    </citation>
    <scope>NUCLEOTIDE SEQUENCE</scope>
    <source>
        <strain evidence="1">A3-2</strain>
    </source>
</reference>
<sequence length="213" mass="24935">MHRRKEQIAMGVDISGWIECRRSFLREGETTPWQPAIRLGFLFHDRSYDAFGCLFGVRNYANFRPVAEERGLPEDVSPAVREEYERWGEGVFGAGWITWAEIKAIDWEEPAELPDARIHRYRRAEDGSLIYEGKAAWDRDFAQAVDHSLIEGIFGTRTWPEGQEWEINGKVYRSVRLRRKDARPSWEVTFAVMEALARNYGDDGVRMIVWFSW</sequence>
<proteinExistence type="predicted"/>
<dbReference type="EMBL" id="AP019377">
    <property type="protein sequence ID" value="BBH93794.1"/>
    <property type="molecule type" value="Genomic_DNA"/>
</dbReference>
<dbReference type="AlphaFoldDB" id="A0A455T6X5"/>
<organism evidence="1">
    <name type="scientific">Thermogemmatispora argillosa</name>
    <dbReference type="NCBI Taxonomy" id="2045280"/>
    <lineage>
        <taxon>Bacteria</taxon>
        <taxon>Bacillati</taxon>
        <taxon>Chloroflexota</taxon>
        <taxon>Ktedonobacteria</taxon>
        <taxon>Thermogemmatisporales</taxon>
        <taxon>Thermogemmatisporaceae</taxon>
        <taxon>Thermogemmatispora</taxon>
    </lineage>
</organism>
<protein>
    <submittedName>
        <fullName evidence="1">Uncharacterized protein</fullName>
    </submittedName>
</protein>
<evidence type="ECO:0000313" key="1">
    <source>
        <dbReference type="EMBL" id="BBH93794.1"/>
    </source>
</evidence>
<gene>
    <name evidence="1" type="ORF">KTA_19930</name>
</gene>
<accession>A0A455T6X5</accession>